<proteinExistence type="predicted"/>
<dbReference type="SMART" id="SM00504">
    <property type="entry name" value="Ubox"/>
    <property type="match status" value="1"/>
</dbReference>
<dbReference type="Pfam" id="PF25598">
    <property type="entry name" value="ARM_PUB"/>
    <property type="match status" value="1"/>
</dbReference>
<evidence type="ECO:0000259" key="8">
    <source>
        <dbReference type="PROSITE" id="PS51698"/>
    </source>
</evidence>
<dbReference type="SMART" id="SM00185">
    <property type="entry name" value="ARM"/>
    <property type="match status" value="5"/>
</dbReference>
<reference evidence="9 10" key="2">
    <citation type="journal article" date="2017" name="Nature">
        <title>The Apostasia genome and the evolution of orchids.</title>
        <authorList>
            <person name="Zhang G.Q."/>
            <person name="Liu K.W."/>
            <person name="Li Z."/>
            <person name="Lohaus R."/>
            <person name="Hsiao Y.Y."/>
            <person name="Niu S.C."/>
            <person name="Wang J.Y."/>
            <person name="Lin Y.C."/>
            <person name="Xu Q."/>
            <person name="Chen L.J."/>
            <person name="Yoshida K."/>
            <person name="Fujiwara S."/>
            <person name="Wang Z.W."/>
            <person name="Zhang Y.Q."/>
            <person name="Mitsuda N."/>
            <person name="Wang M."/>
            <person name="Liu G.H."/>
            <person name="Pecoraro L."/>
            <person name="Huang H.X."/>
            <person name="Xiao X.J."/>
            <person name="Lin M."/>
            <person name="Wu X.Y."/>
            <person name="Wu W.L."/>
            <person name="Chen Y.Y."/>
            <person name="Chang S.B."/>
            <person name="Sakamoto S."/>
            <person name="Ohme-Takagi M."/>
            <person name="Yagi M."/>
            <person name="Zeng S.J."/>
            <person name="Shen C.Y."/>
            <person name="Yeh C.M."/>
            <person name="Luo Y.B."/>
            <person name="Tsai W.C."/>
            <person name="Van de Peer Y."/>
            <person name="Liu Z.J."/>
        </authorList>
    </citation>
    <scope>NUCLEOTIDE SEQUENCE [LARGE SCALE GENOMIC DNA]</scope>
    <source>
        <tissue evidence="9">The whole plant</tissue>
    </source>
</reference>
<dbReference type="SUPFAM" id="SSF48371">
    <property type="entry name" value="ARM repeat"/>
    <property type="match status" value="1"/>
</dbReference>
<reference evidence="9 10" key="1">
    <citation type="journal article" date="2016" name="Sci. Rep.">
        <title>The Dendrobium catenatum Lindl. genome sequence provides insights into polysaccharide synthase, floral development and adaptive evolution.</title>
        <authorList>
            <person name="Zhang G.Q."/>
            <person name="Xu Q."/>
            <person name="Bian C."/>
            <person name="Tsai W.C."/>
            <person name="Yeh C.M."/>
            <person name="Liu K.W."/>
            <person name="Yoshida K."/>
            <person name="Zhang L.S."/>
            <person name="Chang S.B."/>
            <person name="Chen F."/>
            <person name="Shi Y."/>
            <person name="Su Y.Y."/>
            <person name="Zhang Y.Q."/>
            <person name="Chen L.J."/>
            <person name="Yin Y."/>
            <person name="Lin M."/>
            <person name="Huang H."/>
            <person name="Deng H."/>
            <person name="Wang Z.W."/>
            <person name="Zhu S.L."/>
            <person name="Zhao X."/>
            <person name="Deng C."/>
            <person name="Niu S.C."/>
            <person name="Huang J."/>
            <person name="Wang M."/>
            <person name="Liu G.H."/>
            <person name="Yang H.J."/>
            <person name="Xiao X.J."/>
            <person name="Hsiao Y.Y."/>
            <person name="Wu W.L."/>
            <person name="Chen Y.Y."/>
            <person name="Mitsuda N."/>
            <person name="Ohme-Takagi M."/>
            <person name="Luo Y.B."/>
            <person name="Van de Peer Y."/>
            <person name="Liu Z.J."/>
        </authorList>
    </citation>
    <scope>NUCLEOTIDE SEQUENCE [LARGE SCALE GENOMIC DNA]</scope>
    <source>
        <tissue evidence="9">The whole plant</tissue>
    </source>
</reference>
<evidence type="ECO:0000256" key="3">
    <source>
        <dbReference type="ARBA" id="ARBA00012483"/>
    </source>
</evidence>
<keyword evidence="10" id="KW-1185">Reference proteome</keyword>
<dbReference type="AlphaFoldDB" id="A0A2I0WUF2"/>
<dbReference type="PROSITE" id="PS51698">
    <property type="entry name" value="U_BOX"/>
    <property type="match status" value="1"/>
</dbReference>
<evidence type="ECO:0000256" key="5">
    <source>
        <dbReference type="ARBA" id="ARBA00022737"/>
    </source>
</evidence>
<dbReference type="FunFam" id="1.25.10.10:FF:000491">
    <property type="entry name" value="RING-type E3 ubiquitin transferase"/>
    <property type="match status" value="1"/>
</dbReference>
<comment type="catalytic activity">
    <reaction evidence="1">
        <text>S-ubiquitinyl-[E2 ubiquitin-conjugating enzyme]-L-cysteine + [acceptor protein]-L-lysine = [E2 ubiquitin-conjugating enzyme]-L-cysteine + N(6)-ubiquitinyl-[acceptor protein]-L-lysine.</text>
        <dbReference type="EC" id="2.3.2.27"/>
    </reaction>
</comment>
<dbReference type="Gene3D" id="1.25.10.10">
    <property type="entry name" value="Leucine-rich Repeat Variant"/>
    <property type="match status" value="1"/>
</dbReference>
<dbReference type="SUPFAM" id="SSF57850">
    <property type="entry name" value="RING/U-box"/>
    <property type="match status" value="1"/>
</dbReference>
<organism evidence="9 10">
    <name type="scientific">Dendrobium catenatum</name>
    <dbReference type="NCBI Taxonomy" id="906689"/>
    <lineage>
        <taxon>Eukaryota</taxon>
        <taxon>Viridiplantae</taxon>
        <taxon>Streptophyta</taxon>
        <taxon>Embryophyta</taxon>
        <taxon>Tracheophyta</taxon>
        <taxon>Spermatophyta</taxon>
        <taxon>Magnoliopsida</taxon>
        <taxon>Liliopsida</taxon>
        <taxon>Asparagales</taxon>
        <taxon>Orchidaceae</taxon>
        <taxon>Epidendroideae</taxon>
        <taxon>Malaxideae</taxon>
        <taxon>Dendrobiinae</taxon>
        <taxon>Dendrobium</taxon>
    </lineage>
</organism>
<dbReference type="EC" id="2.3.2.27" evidence="3"/>
<keyword evidence="4" id="KW-0808">Transferase</keyword>
<evidence type="ECO:0000256" key="2">
    <source>
        <dbReference type="ARBA" id="ARBA00004906"/>
    </source>
</evidence>
<dbReference type="InterPro" id="IPR003613">
    <property type="entry name" value="Ubox_domain"/>
</dbReference>
<dbReference type="InterPro" id="IPR045210">
    <property type="entry name" value="RING-Ubox_PUB"/>
</dbReference>
<evidence type="ECO:0000256" key="1">
    <source>
        <dbReference type="ARBA" id="ARBA00000900"/>
    </source>
</evidence>
<dbReference type="Proteomes" id="UP000233837">
    <property type="component" value="Unassembled WGS sequence"/>
</dbReference>
<dbReference type="EMBL" id="KZ502442">
    <property type="protein sequence ID" value="PKU79277.1"/>
    <property type="molecule type" value="Genomic_DNA"/>
</dbReference>
<dbReference type="GO" id="GO:0016567">
    <property type="term" value="P:protein ubiquitination"/>
    <property type="evidence" value="ECO:0007669"/>
    <property type="project" value="UniProtKB-UniPathway"/>
</dbReference>
<dbReference type="InterPro" id="IPR057623">
    <property type="entry name" value="PUB12-19-like_N"/>
</dbReference>
<evidence type="ECO:0000256" key="7">
    <source>
        <dbReference type="PROSITE-ProRule" id="PRU00259"/>
    </source>
</evidence>
<dbReference type="InterPro" id="IPR016024">
    <property type="entry name" value="ARM-type_fold"/>
</dbReference>
<dbReference type="InterPro" id="IPR000225">
    <property type="entry name" value="Armadillo"/>
</dbReference>
<dbReference type="FunFam" id="3.30.40.10:FF:000455">
    <property type="entry name" value="RING-type E3 ubiquitin transferase"/>
    <property type="match status" value="1"/>
</dbReference>
<gene>
    <name evidence="9" type="primary">PUB17</name>
    <name evidence="9" type="ORF">MA16_Dca000622</name>
</gene>
<evidence type="ECO:0000256" key="4">
    <source>
        <dbReference type="ARBA" id="ARBA00022679"/>
    </source>
</evidence>
<dbReference type="InterPro" id="IPR013083">
    <property type="entry name" value="Znf_RING/FYVE/PHD"/>
</dbReference>
<dbReference type="InterPro" id="IPR011989">
    <property type="entry name" value="ARM-like"/>
</dbReference>
<feature type="repeat" description="ARM" evidence="7">
    <location>
        <begin position="428"/>
        <end position="470"/>
    </location>
</feature>
<protein>
    <recommendedName>
        <fullName evidence="3">RING-type E3 ubiquitin transferase</fullName>
        <ecNumber evidence="3">2.3.2.27</ecNumber>
    </recommendedName>
</protein>
<dbReference type="GO" id="GO:0007166">
    <property type="term" value="P:cell surface receptor signaling pathway"/>
    <property type="evidence" value="ECO:0007669"/>
    <property type="project" value="InterPro"/>
</dbReference>
<dbReference type="PANTHER" id="PTHR23315:SF266">
    <property type="entry name" value="U-BOX DOMAIN-CONTAINING PROTEIN 17"/>
    <property type="match status" value="1"/>
</dbReference>
<dbReference type="UniPathway" id="UPA00143"/>
<dbReference type="Gene3D" id="1.20.930.20">
    <property type="entry name" value="Adaptor protein Cbl, N-terminal domain"/>
    <property type="match status" value="1"/>
</dbReference>
<accession>A0A2I0WUF2</accession>
<dbReference type="PROSITE" id="PS50176">
    <property type="entry name" value="ARM_REPEAT"/>
    <property type="match status" value="1"/>
</dbReference>
<evidence type="ECO:0000313" key="9">
    <source>
        <dbReference type="EMBL" id="PKU79277.1"/>
    </source>
</evidence>
<dbReference type="InterPro" id="IPR058678">
    <property type="entry name" value="ARM_PUB"/>
</dbReference>
<keyword evidence="5" id="KW-0677">Repeat</keyword>
<dbReference type="Pfam" id="PF04564">
    <property type="entry name" value="U-box"/>
    <property type="match status" value="1"/>
</dbReference>
<dbReference type="Pfam" id="PF25368">
    <property type="entry name" value="PUB10_N"/>
    <property type="match status" value="1"/>
</dbReference>
<dbReference type="CDD" id="cd16664">
    <property type="entry name" value="RING-Ubox_PUB"/>
    <property type="match status" value="1"/>
</dbReference>
<feature type="domain" description="U-box" evidence="8">
    <location>
        <begin position="283"/>
        <end position="357"/>
    </location>
</feature>
<dbReference type="GO" id="GO:0061630">
    <property type="term" value="F:ubiquitin protein ligase activity"/>
    <property type="evidence" value="ECO:0007669"/>
    <property type="project" value="UniProtKB-EC"/>
</dbReference>
<evidence type="ECO:0000313" key="10">
    <source>
        <dbReference type="Proteomes" id="UP000233837"/>
    </source>
</evidence>
<sequence length="716" mass="77820">MSSALAFPSQRRRKSPLSGAFFTPADLSDLALIQTVASIAGDIVSGNLDPNASVPPFQRRNSRSLVWKVKILLDLLKFLGDGGDGNLLLRLPTSATTCLKELYILIHRARSLYDFCSQSSRLWLLLRNPQISGHFHDLNIEIATILDVFPLREIDLAADVREQVELLHSHCRRSKLFVDPREEALRLRIFAFLEEFEKDQAPDSDELRGAFVHQLGIRDAKACRAEIEFLEEQIYSQDEDVAPSLIGGVIALVRYCRFRFFESVEEEITRNPSFLRVGESSVTIPKDFCCPISLDLMRDPVITSSGQTYDRASITQWIDEGHCTCPNSGQMLSHTRLMPNRALRNLIAQWCAAQGIPFDPPDGYDASAETAATASACRAAFFANKKTAEILLGKLEFGSESEKTVAALEIRLLAKTGKENRACIAELGAIPLLEKLLNSSNCRTQENSVTAILNLSILENNKTRIMELNGCLSSIVSVLINGLTTEARENAAATLFSLSAVHAFKKRITYECGAIESLALLLKEGTPRGKKDAVTALFNLSTHPDCSARMVESGAVSALVEALMIEGVSEEAAGAIALLARQQTVVEVVGKDDATVASLVSLIRRGSAKGKENAVAALHELCRSGGVALTQKVARTPALGGLIQTILFTGTKRARRKAASLVKLCQRSEIAAATAVPLGGGWEYSMTRNSSMRRSSGFVTGDVSVSVSVGISVPVL</sequence>
<keyword evidence="6" id="KW-0833">Ubl conjugation pathway</keyword>
<dbReference type="OrthoDB" id="629492at2759"/>
<evidence type="ECO:0000256" key="6">
    <source>
        <dbReference type="ARBA" id="ARBA00022786"/>
    </source>
</evidence>
<comment type="pathway">
    <text evidence="2">Protein modification; protein ubiquitination.</text>
</comment>
<name>A0A2I0WUF2_9ASPA</name>
<dbReference type="InterPro" id="IPR036537">
    <property type="entry name" value="Adaptor_Cbl_N_dom_sf"/>
</dbReference>
<dbReference type="PANTHER" id="PTHR23315">
    <property type="entry name" value="U BOX DOMAIN-CONTAINING"/>
    <property type="match status" value="1"/>
</dbReference>
<dbReference type="Gene3D" id="3.30.40.10">
    <property type="entry name" value="Zinc/RING finger domain, C3HC4 (zinc finger)"/>
    <property type="match status" value="1"/>
</dbReference>